<gene>
    <name evidence="3" type="ORF">H7F16_10220</name>
</gene>
<dbReference type="InterPro" id="IPR050020">
    <property type="entry name" value="DddP"/>
</dbReference>
<dbReference type="NCBIfam" id="NF043017">
    <property type="entry name" value="DimsulpropLyDddP"/>
    <property type="match status" value="1"/>
</dbReference>
<keyword evidence="3" id="KW-0031">Aminopeptidase</keyword>
<feature type="compositionally biased region" description="Basic and acidic residues" evidence="1">
    <location>
        <begin position="1"/>
        <end position="13"/>
    </location>
</feature>
<name>A0A842IA69_9RHOB</name>
<dbReference type="GO" id="GO:0004177">
    <property type="term" value="F:aminopeptidase activity"/>
    <property type="evidence" value="ECO:0007669"/>
    <property type="project" value="UniProtKB-KW"/>
</dbReference>
<dbReference type="InterPro" id="IPR036005">
    <property type="entry name" value="Creatinase/aminopeptidase-like"/>
</dbReference>
<dbReference type="PANTHER" id="PTHR46112:SF2">
    <property type="entry name" value="XAA-PRO AMINOPEPTIDASE P-RELATED"/>
    <property type="match status" value="1"/>
</dbReference>
<dbReference type="Gene3D" id="3.40.350.10">
    <property type="entry name" value="Creatinase/prolidase N-terminal domain"/>
    <property type="match status" value="1"/>
</dbReference>
<dbReference type="AlphaFoldDB" id="A0A842IA69"/>
<dbReference type="SUPFAM" id="SSF55920">
    <property type="entry name" value="Creatinase/aminopeptidase"/>
    <property type="match status" value="1"/>
</dbReference>
<dbReference type="SUPFAM" id="SSF53092">
    <property type="entry name" value="Creatinase/prolidase N-terminal domain"/>
    <property type="match status" value="1"/>
</dbReference>
<dbReference type="CDD" id="cd01066">
    <property type="entry name" value="APP_MetAP"/>
    <property type="match status" value="1"/>
</dbReference>
<dbReference type="Pfam" id="PF00557">
    <property type="entry name" value="Peptidase_M24"/>
    <property type="match status" value="1"/>
</dbReference>
<reference evidence="3 4" key="1">
    <citation type="journal article" date="2017" name="Int. J. Syst. Evol. Microbiol.">
        <title>Gemmobacter straminiformis sp. nov., isolated from an artificial fountain.</title>
        <authorList>
            <person name="Kang J.Y."/>
            <person name="Kim M.J."/>
            <person name="Chun J."/>
            <person name="Son K.P."/>
            <person name="Jahng K.Y."/>
        </authorList>
    </citation>
    <scope>NUCLEOTIDE SEQUENCE [LARGE SCALE GENOMIC DNA]</scope>
    <source>
        <strain evidence="3 4">CAM-8</strain>
    </source>
</reference>
<dbReference type="EMBL" id="JACLQD010000002">
    <property type="protein sequence ID" value="MBC2835878.1"/>
    <property type="molecule type" value="Genomic_DNA"/>
</dbReference>
<proteinExistence type="predicted"/>
<keyword evidence="4" id="KW-1185">Reference proteome</keyword>
<accession>A0A842IA69</accession>
<comment type="caution">
    <text evidence="3">The sequence shown here is derived from an EMBL/GenBank/DDBJ whole genome shotgun (WGS) entry which is preliminary data.</text>
</comment>
<feature type="region of interest" description="Disordered" evidence="1">
    <location>
        <begin position="1"/>
        <end position="28"/>
    </location>
</feature>
<keyword evidence="3" id="KW-0645">Protease</keyword>
<feature type="domain" description="Peptidase M24" evidence="2">
    <location>
        <begin position="214"/>
        <end position="428"/>
    </location>
</feature>
<dbReference type="InterPro" id="IPR029149">
    <property type="entry name" value="Creatin/AminoP/Spt16_N"/>
</dbReference>
<protein>
    <submittedName>
        <fullName evidence="3">Aminopeptidase P family protein</fullName>
    </submittedName>
</protein>
<dbReference type="PANTHER" id="PTHR46112">
    <property type="entry name" value="AMINOPEPTIDASE"/>
    <property type="match status" value="1"/>
</dbReference>
<evidence type="ECO:0000256" key="1">
    <source>
        <dbReference type="SAM" id="MobiDB-lite"/>
    </source>
</evidence>
<keyword evidence="3" id="KW-0378">Hydrolase</keyword>
<evidence type="ECO:0000259" key="2">
    <source>
        <dbReference type="Pfam" id="PF00557"/>
    </source>
</evidence>
<organism evidence="3 4">
    <name type="scientific">Paragemmobacter straminiformis</name>
    <dbReference type="NCBI Taxonomy" id="2045119"/>
    <lineage>
        <taxon>Bacteria</taxon>
        <taxon>Pseudomonadati</taxon>
        <taxon>Pseudomonadota</taxon>
        <taxon>Alphaproteobacteria</taxon>
        <taxon>Rhodobacterales</taxon>
        <taxon>Paracoccaceae</taxon>
        <taxon>Paragemmobacter</taxon>
    </lineage>
</organism>
<dbReference type="RefSeq" id="WP_185797449.1">
    <property type="nucleotide sequence ID" value="NZ_JACLQD010000002.1"/>
</dbReference>
<evidence type="ECO:0000313" key="3">
    <source>
        <dbReference type="EMBL" id="MBC2835878.1"/>
    </source>
</evidence>
<sequence>MDQHYADRRKIDPTRGATLGDGTPNDNDRVEIGPTQTAFAEWQAAGLTPPNLERMREYRWKRLTQSLIDRDYGGVLMFDPLNIRYATDTTNMQLWNSHNPFRACLLCADGHMVVWEYKNSPFLVTFNPLVKELRSGASFFYNVCGDAVAQDARSFAAQVDEVMRAHAGTNRRLAVDKIMINGLRALESAGFQVMEGEEVTERTRAIKGPDEILAMRCAHHACESAIAEMEHEARTRIPLGGMSEDDVWAELHKGNIKRGGEWIETRLLASGPRTNPWFQECGPRLIRNNEIVAFDTDLIGCYGICIDISRTWWVGDQKPRPDMIDAFAHARAHIDTNMAMLKPGVTIKELTHGGHQLGTSFWKQKYSCKMHGVGLCDEWPFVPYPDTWVEGAFDVALQPGMVLCVEALVSPEGGDFSIKLEDQVLITETGHENLTRYPFDPRLS</sequence>
<evidence type="ECO:0000313" key="4">
    <source>
        <dbReference type="Proteomes" id="UP000555411"/>
    </source>
</evidence>
<dbReference type="InterPro" id="IPR000994">
    <property type="entry name" value="Pept_M24"/>
</dbReference>
<dbReference type="Gene3D" id="3.90.230.10">
    <property type="entry name" value="Creatinase/methionine aminopeptidase superfamily"/>
    <property type="match status" value="1"/>
</dbReference>
<dbReference type="Proteomes" id="UP000555411">
    <property type="component" value="Unassembled WGS sequence"/>
</dbReference>
<dbReference type="InterPro" id="IPR050659">
    <property type="entry name" value="Peptidase_M24B"/>
</dbReference>